<keyword evidence="3" id="KW-1185">Reference proteome</keyword>
<proteinExistence type="predicted"/>
<dbReference type="AlphaFoldDB" id="A0A2N5X3R1"/>
<dbReference type="OrthoDB" id="6867997at2"/>
<organism evidence="2 3">
    <name type="scientific">Pseudohalioglobus lutimaris</name>
    <dbReference type="NCBI Taxonomy" id="1737061"/>
    <lineage>
        <taxon>Bacteria</taxon>
        <taxon>Pseudomonadati</taxon>
        <taxon>Pseudomonadota</taxon>
        <taxon>Gammaproteobacteria</taxon>
        <taxon>Cellvibrionales</taxon>
        <taxon>Halieaceae</taxon>
        <taxon>Pseudohalioglobus</taxon>
    </lineage>
</organism>
<evidence type="ECO:0000313" key="2">
    <source>
        <dbReference type="EMBL" id="PLW69107.1"/>
    </source>
</evidence>
<dbReference type="Gene3D" id="2.40.50.90">
    <property type="match status" value="1"/>
</dbReference>
<dbReference type="EMBL" id="PKUS01000008">
    <property type="protein sequence ID" value="PLW69107.1"/>
    <property type="molecule type" value="Genomic_DNA"/>
</dbReference>
<evidence type="ECO:0000259" key="1">
    <source>
        <dbReference type="PROSITE" id="PS50830"/>
    </source>
</evidence>
<reference evidence="2 3" key="1">
    <citation type="submission" date="2018-01" db="EMBL/GenBank/DDBJ databases">
        <title>The draft genome sequence of Halioglobus lutimaris HF004.</title>
        <authorList>
            <person name="Du Z.-J."/>
            <person name="Shi M.-J."/>
        </authorList>
    </citation>
    <scope>NUCLEOTIDE SEQUENCE [LARGE SCALE GENOMIC DNA]</scope>
    <source>
        <strain evidence="2 3">HF004</strain>
    </source>
</reference>
<dbReference type="PROSITE" id="PS51257">
    <property type="entry name" value="PROKAR_LIPOPROTEIN"/>
    <property type="match status" value="1"/>
</dbReference>
<dbReference type="Pfam" id="PF00565">
    <property type="entry name" value="SNase"/>
    <property type="match status" value="1"/>
</dbReference>
<protein>
    <submittedName>
        <fullName evidence="2">Nuclease</fullName>
    </submittedName>
</protein>
<feature type="domain" description="TNase-like" evidence="1">
    <location>
        <begin position="50"/>
        <end position="180"/>
    </location>
</feature>
<sequence>MVLRIDAVSSRRQFHFGLALFLCLGITACSRDGQTQPPQVGPGCLADTGNLERRRVERVVDGDTLHLVGGDRVRLVGVNTPEIGRDGRADEPLARDAQRALAEMLSSAQEVWLQDGKQRSDRYGRRLAHAFDGDGVSISGRLIARGLGFHVVIAPNDRYASCLQAEEAHARSGRSGVWNESAFAATPVVALQPGQGGFTRVSDRVTRVSFKQNGWWVQLGGKVGVQIDGDARSRFSRAQLRSLQGREVEVRGWLIPMKGDWWMMSLDHPSMLHVVGDSVN</sequence>
<dbReference type="Proteomes" id="UP000235005">
    <property type="component" value="Unassembled WGS sequence"/>
</dbReference>
<name>A0A2N5X3R1_9GAMM</name>
<dbReference type="PROSITE" id="PS50830">
    <property type="entry name" value="TNASE_3"/>
    <property type="match status" value="1"/>
</dbReference>
<comment type="caution">
    <text evidence="2">The sequence shown here is derived from an EMBL/GenBank/DDBJ whole genome shotgun (WGS) entry which is preliminary data.</text>
</comment>
<dbReference type="InterPro" id="IPR016071">
    <property type="entry name" value="Staphylococal_nuclease_OB-fold"/>
</dbReference>
<accession>A0A2N5X3R1</accession>
<dbReference type="SMART" id="SM00318">
    <property type="entry name" value="SNc"/>
    <property type="match status" value="1"/>
</dbReference>
<dbReference type="SUPFAM" id="SSF50199">
    <property type="entry name" value="Staphylococcal nuclease"/>
    <property type="match status" value="1"/>
</dbReference>
<dbReference type="InterPro" id="IPR035437">
    <property type="entry name" value="SNase_OB-fold_sf"/>
</dbReference>
<gene>
    <name evidence="2" type="ORF">C0039_08555</name>
</gene>
<evidence type="ECO:0000313" key="3">
    <source>
        <dbReference type="Proteomes" id="UP000235005"/>
    </source>
</evidence>